<evidence type="ECO:0008006" key="4">
    <source>
        <dbReference type="Google" id="ProtNLM"/>
    </source>
</evidence>
<dbReference type="RefSeq" id="WP_344254592.1">
    <property type="nucleotide sequence ID" value="NZ_BAAARE010000007.1"/>
</dbReference>
<dbReference type="EMBL" id="BAAARE010000007">
    <property type="protein sequence ID" value="GAA2481293.1"/>
    <property type="molecule type" value="Genomic_DNA"/>
</dbReference>
<feature type="transmembrane region" description="Helical" evidence="1">
    <location>
        <begin position="34"/>
        <end position="57"/>
    </location>
</feature>
<evidence type="ECO:0000256" key="1">
    <source>
        <dbReference type="SAM" id="Phobius"/>
    </source>
</evidence>
<feature type="transmembrane region" description="Helical" evidence="1">
    <location>
        <begin position="7"/>
        <end position="28"/>
    </location>
</feature>
<evidence type="ECO:0000313" key="3">
    <source>
        <dbReference type="Proteomes" id="UP001500730"/>
    </source>
</evidence>
<dbReference type="Proteomes" id="UP001500730">
    <property type="component" value="Unassembled WGS sequence"/>
</dbReference>
<keyword evidence="1" id="KW-1133">Transmembrane helix</keyword>
<gene>
    <name evidence="2" type="ORF">GCM10009858_18700</name>
</gene>
<keyword evidence="3" id="KW-1185">Reference proteome</keyword>
<name>A0ABN3LG57_9MICO</name>
<comment type="caution">
    <text evidence="2">The sequence shown here is derived from an EMBL/GenBank/DDBJ whole genome shotgun (WGS) entry which is preliminary data.</text>
</comment>
<keyword evidence="1" id="KW-0812">Transmembrane</keyword>
<reference evidence="2 3" key="1">
    <citation type="journal article" date="2019" name="Int. J. Syst. Evol. Microbiol.">
        <title>The Global Catalogue of Microorganisms (GCM) 10K type strain sequencing project: providing services to taxonomists for standard genome sequencing and annotation.</title>
        <authorList>
            <consortium name="The Broad Institute Genomics Platform"/>
            <consortium name="The Broad Institute Genome Sequencing Center for Infectious Disease"/>
            <person name="Wu L."/>
            <person name="Ma J."/>
        </authorList>
    </citation>
    <scope>NUCLEOTIDE SEQUENCE [LARGE SCALE GENOMIC DNA]</scope>
    <source>
        <strain evidence="2 3">JCM 16259</strain>
    </source>
</reference>
<organism evidence="2 3">
    <name type="scientific">Terrabacter carboxydivorans</name>
    <dbReference type="NCBI Taxonomy" id="619730"/>
    <lineage>
        <taxon>Bacteria</taxon>
        <taxon>Bacillati</taxon>
        <taxon>Actinomycetota</taxon>
        <taxon>Actinomycetes</taxon>
        <taxon>Micrococcales</taxon>
        <taxon>Intrasporangiaceae</taxon>
        <taxon>Terrabacter</taxon>
    </lineage>
</organism>
<proteinExistence type="predicted"/>
<evidence type="ECO:0000313" key="2">
    <source>
        <dbReference type="EMBL" id="GAA2481293.1"/>
    </source>
</evidence>
<protein>
    <recommendedName>
        <fullName evidence="4">DUF4175 domain-containing protein</fullName>
    </recommendedName>
</protein>
<accession>A0ABN3LG57</accession>
<sequence>MGSARRKAVVVTALMAYAVLLLLGPSLLGEWAGVVILVASFAVGFAWLVLLVAPWAARGRPRPTPVRGPRP</sequence>
<keyword evidence="1" id="KW-0472">Membrane</keyword>